<dbReference type="FunFam" id="3.40.50.720:FF:000084">
    <property type="entry name" value="Short-chain dehydrogenase reductase"/>
    <property type="match status" value="1"/>
</dbReference>
<dbReference type="OrthoDB" id="7064009at2"/>
<accession>A0A0G3BQZ1</accession>
<dbReference type="CDD" id="cd05233">
    <property type="entry name" value="SDR_c"/>
    <property type="match status" value="1"/>
</dbReference>
<protein>
    <submittedName>
        <fullName evidence="3">Short-chain dehydrogenase</fullName>
    </submittedName>
</protein>
<evidence type="ECO:0000313" key="3">
    <source>
        <dbReference type="EMBL" id="AKJ31842.1"/>
    </source>
</evidence>
<dbReference type="EMBL" id="CP011371">
    <property type="protein sequence ID" value="AKJ31842.1"/>
    <property type="molecule type" value="Genomic_DNA"/>
</dbReference>
<dbReference type="PRINTS" id="PR00080">
    <property type="entry name" value="SDRFAMILY"/>
</dbReference>
<proteinExistence type="inferred from homology"/>
<keyword evidence="4" id="KW-1185">Reference proteome</keyword>
<dbReference type="SUPFAM" id="SSF51735">
    <property type="entry name" value="NAD(P)-binding Rossmann-fold domains"/>
    <property type="match status" value="1"/>
</dbReference>
<dbReference type="InterPro" id="IPR002347">
    <property type="entry name" value="SDR_fam"/>
</dbReference>
<evidence type="ECO:0000256" key="2">
    <source>
        <dbReference type="ARBA" id="ARBA00023002"/>
    </source>
</evidence>
<dbReference type="KEGG" id="pbh:AAW51_5151"/>
<dbReference type="RefSeq" id="WP_047196892.1">
    <property type="nucleotide sequence ID" value="NZ_CP011371.1"/>
</dbReference>
<dbReference type="PANTHER" id="PTHR24321:SF8">
    <property type="entry name" value="ESTRADIOL 17-BETA-DEHYDROGENASE 8-RELATED"/>
    <property type="match status" value="1"/>
</dbReference>
<organism evidence="3 4">
    <name type="scientific">Caldimonas brevitalea</name>
    <dbReference type="NCBI Taxonomy" id="413882"/>
    <lineage>
        <taxon>Bacteria</taxon>
        <taxon>Pseudomonadati</taxon>
        <taxon>Pseudomonadota</taxon>
        <taxon>Betaproteobacteria</taxon>
        <taxon>Burkholderiales</taxon>
        <taxon>Sphaerotilaceae</taxon>
        <taxon>Caldimonas</taxon>
    </lineage>
</organism>
<reference evidence="3 4" key="1">
    <citation type="submission" date="2015-05" db="EMBL/GenBank/DDBJ databases">
        <authorList>
            <person name="Tang B."/>
            <person name="Yu Y."/>
        </authorList>
    </citation>
    <scope>NUCLEOTIDE SEQUENCE [LARGE SCALE GENOMIC DNA]</scope>
    <source>
        <strain evidence="3 4">DSM 7029</strain>
    </source>
</reference>
<name>A0A0G3BQZ1_9BURK</name>
<dbReference type="GO" id="GO:0016491">
    <property type="term" value="F:oxidoreductase activity"/>
    <property type="evidence" value="ECO:0007669"/>
    <property type="project" value="UniProtKB-KW"/>
</dbReference>
<dbReference type="Pfam" id="PF13561">
    <property type="entry name" value="adh_short_C2"/>
    <property type="match status" value="1"/>
</dbReference>
<dbReference type="PATRIC" id="fig|413882.6.peg.5377"/>
<dbReference type="Gene3D" id="3.40.50.720">
    <property type="entry name" value="NAD(P)-binding Rossmann-like Domain"/>
    <property type="match status" value="1"/>
</dbReference>
<dbReference type="InterPro" id="IPR036291">
    <property type="entry name" value="NAD(P)-bd_dom_sf"/>
</dbReference>
<dbReference type="PRINTS" id="PR00081">
    <property type="entry name" value="GDHRDH"/>
</dbReference>
<keyword evidence="2" id="KW-0560">Oxidoreductase</keyword>
<gene>
    <name evidence="3" type="ORF">AAW51_5151</name>
</gene>
<evidence type="ECO:0000313" key="4">
    <source>
        <dbReference type="Proteomes" id="UP000035352"/>
    </source>
</evidence>
<dbReference type="STRING" id="413882.AAW51_5151"/>
<comment type="similarity">
    <text evidence="1">Belongs to the short-chain dehydrogenases/reductases (SDR) family.</text>
</comment>
<dbReference type="Proteomes" id="UP000035352">
    <property type="component" value="Chromosome"/>
</dbReference>
<evidence type="ECO:0000256" key="1">
    <source>
        <dbReference type="ARBA" id="ARBA00006484"/>
    </source>
</evidence>
<dbReference type="AlphaFoldDB" id="A0A0G3BQZ1"/>
<dbReference type="InterPro" id="IPR020904">
    <property type="entry name" value="Sc_DH/Rdtase_CS"/>
</dbReference>
<sequence>MNEFDRKVFLVTGAATGLGETVAETLHARGAAVVLVGRELDGVATVARRLDPAGERALPIAADVRDPAAVAAAVEAALRRFGALHGAVNNAGITGPRARLEDLEVQAWRDVIATDLDGVFFGLKFELPAVVRSGGGAIVNMSSANGVVGVPGLAAYTAAKHGIVGLTRAAALEYAEHGVRVNAVGPGYVDTPRMKMAPQEDRAAMAGSHPMPRFAERHEVAELVAFLLSEHASFITGGFYAVDGGYTAR</sequence>
<dbReference type="PANTHER" id="PTHR24321">
    <property type="entry name" value="DEHYDROGENASES, SHORT CHAIN"/>
    <property type="match status" value="1"/>
</dbReference>
<dbReference type="PROSITE" id="PS00061">
    <property type="entry name" value="ADH_SHORT"/>
    <property type="match status" value="1"/>
</dbReference>